<dbReference type="EMBL" id="PVNK01000055">
    <property type="protein sequence ID" value="PRQ04198.1"/>
    <property type="molecule type" value="Genomic_DNA"/>
</dbReference>
<dbReference type="InterPro" id="IPR052042">
    <property type="entry name" value="Tail_sheath_structural"/>
</dbReference>
<gene>
    <name evidence="4" type="ORF">ENSA5_09820</name>
</gene>
<reference evidence="4 5" key="1">
    <citation type="submission" date="2018-03" db="EMBL/GenBank/DDBJ databases">
        <title>Draft Genome Sequences of the Obligatory Marine Myxobacteria Enhygromyxa salina SWB005.</title>
        <authorList>
            <person name="Poehlein A."/>
            <person name="Moghaddam J.A."/>
            <person name="Harms H."/>
            <person name="Alanjari M."/>
            <person name="Koenig G.M."/>
            <person name="Daniel R."/>
            <person name="Schaeberle T.F."/>
        </authorList>
    </citation>
    <scope>NUCLEOTIDE SEQUENCE [LARGE SCALE GENOMIC DNA]</scope>
    <source>
        <strain evidence="4 5">SWB005</strain>
    </source>
</reference>
<dbReference type="AlphaFoldDB" id="A0A2S9YGG6"/>
<organism evidence="4 5">
    <name type="scientific">Enhygromyxa salina</name>
    <dbReference type="NCBI Taxonomy" id="215803"/>
    <lineage>
        <taxon>Bacteria</taxon>
        <taxon>Pseudomonadati</taxon>
        <taxon>Myxococcota</taxon>
        <taxon>Polyangia</taxon>
        <taxon>Nannocystales</taxon>
        <taxon>Nannocystaceae</taxon>
        <taxon>Enhygromyxa</taxon>
    </lineage>
</organism>
<evidence type="ECO:0000256" key="1">
    <source>
        <dbReference type="ARBA" id="ARBA00008005"/>
    </source>
</evidence>
<feature type="region of interest" description="Disordered" evidence="2">
    <location>
        <begin position="1"/>
        <end position="22"/>
    </location>
</feature>
<dbReference type="Proteomes" id="UP000237968">
    <property type="component" value="Unassembled WGS sequence"/>
</dbReference>
<feature type="domain" description="Tail sheath protein subtilisin-like" evidence="3">
    <location>
        <begin position="185"/>
        <end position="308"/>
    </location>
</feature>
<dbReference type="PANTHER" id="PTHR35861">
    <property type="match status" value="1"/>
</dbReference>
<evidence type="ECO:0000256" key="2">
    <source>
        <dbReference type="SAM" id="MobiDB-lite"/>
    </source>
</evidence>
<evidence type="ECO:0000313" key="4">
    <source>
        <dbReference type="EMBL" id="PRQ04198.1"/>
    </source>
</evidence>
<dbReference type="Pfam" id="PF04984">
    <property type="entry name" value="Phage_sheath_1"/>
    <property type="match status" value="1"/>
</dbReference>
<evidence type="ECO:0000259" key="3">
    <source>
        <dbReference type="Pfam" id="PF04984"/>
    </source>
</evidence>
<accession>A0A2S9YGG6</accession>
<dbReference type="RefSeq" id="WP_146155339.1">
    <property type="nucleotide sequence ID" value="NZ_PVNK01000055.1"/>
</dbReference>
<dbReference type="PANTHER" id="PTHR35861:SF1">
    <property type="entry name" value="PHAGE TAIL SHEATH PROTEIN"/>
    <property type="match status" value="1"/>
</dbReference>
<keyword evidence="5" id="KW-1185">Reference proteome</keyword>
<comment type="caution">
    <text evidence="4">The sequence shown here is derived from an EMBL/GenBank/DDBJ whole genome shotgun (WGS) entry which is preliminary data.</text>
</comment>
<proteinExistence type="inferred from homology"/>
<dbReference type="Gene3D" id="3.40.50.11780">
    <property type="match status" value="1"/>
</dbReference>
<dbReference type="InterPro" id="IPR035089">
    <property type="entry name" value="Phage_sheath_subtilisin"/>
</dbReference>
<comment type="similarity">
    <text evidence="1">Belongs to the myoviridae tail sheath protein family.</text>
</comment>
<protein>
    <submittedName>
        <fullName evidence="4">Phage tail sheath protein</fullName>
    </submittedName>
</protein>
<name>A0A2S9YGG6_9BACT</name>
<sequence length="439" mass="47721">MSNFDLTVPAVNARPGPGQTSPARVRTDVVGFVGVGGPRHRHEAKRIDDWTSYVATYLRDDAGQALDEPPGARLAEAVREFFANGGARCVVVNIGAQIDSTNTDPLVADMLGIPDEPPTELAGLPVRPIGLELLLTMPEVSLVILPELHARVPVEGVAGSERPLFSNPELLTLQRLFLNRLAQPRERWRVFTLLEPPIEADALAALRWRDALGDHGYAALYWPWVVVEDGAEAPTHTLPPSFAVAGVYARVDLACGPHRPPANERLRDVVVLTEQVEDRVQADLYAGGVNLLRAFPGFGIHVWGARTLLWDPYASPRPELNPLSFVNARRCLTAIERNAEHIAQRSGSAAQRSDALASMRLTRELRAQLLAAYESGALAGDTPEQAFFVRSCADSSAAEDELVCKIGVALAAPAEFIVFRLIRRQGMIEIEEAGPSRAS</sequence>
<dbReference type="OrthoDB" id="9767864at2"/>
<evidence type="ECO:0000313" key="5">
    <source>
        <dbReference type="Proteomes" id="UP000237968"/>
    </source>
</evidence>